<dbReference type="GO" id="GO:0035550">
    <property type="term" value="C:urease complex"/>
    <property type="evidence" value="ECO:0007669"/>
    <property type="project" value="InterPro"/>
</dbReference>
<comment type="subunit">
    <text evidence="4">Heterotrimer of UreA (gamma), UreB (beta) and UreC (alpha) subunits. Three heterotrimers associate to form the active enzyme.</text>
</comment>
<dbReference type="UniPathway" id="UPA00258">
    <property type="reaction ID" value="UER00370"/>
</dbReference>
<dbReference type="NCBIfam" id="NF009682">
    <property type="entry name" value="PRK13203.1"/>
    <property type="match status" value="1"/>
</dbReference>
<dbReference type="SUPFAM" id="SSF51278">
    <property type="entry name" value="Urease, beta-subunit"/>
    <property type="match status" value="1"/>
</dbReference>
<dbReference type="InterPro" id="IPR008223">
    <property type="entry name" value="Urease_gamma-beta_su"/>
</dbReference>
<proteinExistence type="inferred from homology"/>
<dbReference type="OrthoDB" id="9797217at2"/>
<dbReference type="EC" id="3.5.1.5" evidence="4"/>
<gene>
    <name evidence="4" type="primary">ureB</name>
    <name evidence="5" type="ORF">F1188_01645</name>
</gene>
<dbReference type="NCBIfam" id="TIGR00192">
    <property type="entry name" value="urease_beta"/>
    <property type="match status" value="1"/>
</dbReference>
<dbReference type="Proteomes" id="UP000324065">
    <property type="component" value="Unassembled WGS sequence"/>
</dbReference>
<sequence>MKLTPRETDKLMVAMAALVARRRLDRGVLLNHPEAVALISDAVTEAARDGRSIAEAAATAASVLTRDQVMDGVPEMIETLQIDALFPDGVKVVTIRNPIRTSDARVRTGQVIPARDPVTLNADRPTRTLTVKNTGDRPIEVGSHYHFAETNPALSFDRDAARGYRLDVPAGARVRFDPGESRTVALVAYGGRHVVTGFRGLVDGAVED</sequence>
<keyword evidence="6" id="KW-1185">Reference proteome</keyword>
<protein>
    <recommendedName>
        <fullName evidence="4">Urease subunit beta</fullName>
        <ecNumber evidence="4">3.5.1.5</ecNumber>
    </recommendedName>
    <alternativeName>
        <fullName evidence="4">Urea amidohydrolase subunit beta</fullName>
    </alternativeName>
</protein>
<dbReference type="CDD" id="cd00390">
    <property type="entry name" value="Urease_gamma"/>
    <property type="match status" value="1"/>
</dbReference>
<dbReference type="HAMAP" id="MF_01954">
    <property type="entry name" value="Urease_beta"/>
    <property type="match status" value="1"/>
</dbReference>
<name>A0A5M6III0_9PROT</name>
<organism evidence="5 6">
    <name type="scientific">Roseospira marina</name>
    <dbReference type="NCBI Taxonomy" id="140057"/>
    <lineage>
        <taxon>Bacteria</taxon>
        <taxon>Pseudomonadati</taxon>
        <taxon>Pseudomonadota</taxon>
        <taxon>Alphaproteobacteria</taxon>
        <taxon>Rhodospirillales</taxon>
        <taxon>Rhodospirillaceae</taxon>
        <taxon>Roseospira</taxon>
    </lineage>
</organism>
<evidence type="ECO:0000313" key="6">
    <source>
        <dbReference type="Proteomes" id="UP000324065"/>
    </source>
</evidence>
<dbReference type="InterPro" id="IPR036461">
    <property type="entry name" value="Urease_betasu_sf"/>
</dbReference>
<comment type="similarity">
    <text evidence="4">Belongs to the urease beta subunit family.</text>
</comment>
<dbReference type="Gene3D" id="2.10.150.10">
    <property type="entry name" value="Urease, beta subunit"/>
    <property type="match status" value="1"/>
</dbReference>
<dbReference type="NCBIfam" id="TIGR00193">
    <property type="entry name" value="urease_gam"/>
    <property type="match status" value="1"/>
</dbReference>
<dbReference type="InterPro" id="IPR050069">
    <property type="entry name" value="Urease_subunit"/>
</dbReference>
<comment type="caution">
    <text evidence="5">The sequence shown here is derived from an EMBL/GenBank/DDBJ whole genome shotgun (WGS) entry which is preliminary data.</text>
</comment>
<dbReference type="SUPFAM" id="SSF54111">
    <property type="entry name" value="Urease, gamma-subunit"/>
    <property type="match status" value="1"/>
</dbReference>
<dbReference type="GO" id="GO:0043419">
    <property type="term" value="P:urea catabolic process"/>
    <property type="evidence" value="ECO:0007669"/>
    <property type="project" value="UniProtKB-UniRule"/>
</dbReference>
<comment type="pathway">
    <text evidence="1 4">Nitrogen metabolism; urea degradation; CO(2) and NH(3) from urea (urease route): step 1/1.</text>
</comment>
<evidence type="ECO:0000256" key="3">
    <source>
        <dbReference type="ARBA" id="ARBA00047778"/>
    </source>
</evidence>
<keyword evidence="4" id="KW-0963">Cytoplasm</keyword>
<dbReference type="NCBIfam" id="NF009712">
    <property type="entry name" value="PRK13241.1"/>
    <property type="match status" value="1"/>
</dbReference>
<evidence type="ECO:0000256" key="1">
    <source>
        <dbReference type="ARBA" id="ARBA00004897"/>
    </source>
</evidence>
<reference evidence="5 6" key="1">
    <citation type="submission" date="2019-09" db="EMBL/GenBank/DDBJ databases">
        <title>Genome sequence of Roseospira marina, one of the more divergent members of the non-sulfur purple photosynthetic bacterial family, the Rhodospirillaceae.</title>
        <authorList>
            <person name="Meyer T."/>
            <person name="Kyndt J."/>
        </authorList>
    </citation>
    <scope>NUCLEOTIDE SEQUENCE [LARGE SCALE GENOMIC DNA]</scope>
    <source>
        <strain evidence="5 6">DSM 15113</strain>
    </source>
</reference>
<dbReference type="NCBIfam" id="NF009671">
    <property type="entry name" value="PRK13192.1"/>
    <property type="match status" value="1"/>
</dbReference>
<dbReference type="CDD" id="cd00407">
    <property type="entry name" value="Urease_beta"/>
    <property type="match status" value="1"/>
</dbReference>
<dbReference type="GO" id="GO:0016151">
    <property type="term" value="F:nickel cation binding"/>
    <property type="evidence" value="ECO:0007669"/>
    <property type="project" value="InterPro"/>
</dbReference>
<comment type="subcellular location">
    <subcellularLocation>
        <location evidence="4">Cytoplasm</location>
    </subcellularLocation>
</comment>
<evidence type="ECO:0000256" key="2">
    <source>
        <dbReference type="ARBA" id="ARBA00022801"/>
    </source>
</evidence>
<comment type="catalytic activity">
    <reaction evidence="3 4">
        <text>urea + 2 H2O + H(+) = hydrogencarbonate + 2 NH4(+)</text>
        <dbReference type="Rhea" id="RHEA:20557"/>
        <dbReference type="ChEBI" id="CHEBI:15377"/>
        <dbReference type="ChEBI" id="CHEBI:15378"/>
        <dbReference type="ChEBI" id="CHEBI:16199"/>
        <dbReference type="ChEBI" id="CHEBI:17544"/>
        <dbReference type="ChEBI" id="CHEBI:28938"/>
        <dbReference type="EC" id="3.5.1.5"/>
    </reaction>
</comment>
<dbReference type="EMBL" id="VWPJ01000001">
    <property type="protein sequence ID" value="KAA5607495.1"/>
    <property type="molecule type" value="Genomic_DNA"/>
</dbReference>
<evidence type="ECO:0000256" key="4">
    <source>
        <dbReference type="HAMAP-Rule" id="MF_01954"/>
    </source>
</evidence>
<dbReference type="PANTHER" id="PTHR33569:SF1">
    <property type="entry name" value="UREASE"/>
    <property type="match status" value="1"/>
</dbReference>
<evidence type="ECO:0000313" key="5">
    <source>
        <dbReference type="EMBL" id="KAA5607495.1"/>
    </source>
</evidence>
<accession>A0A5M6III0</accession>
<dbReference type="GO" id="GO:0009039">
    <property type="term" value="F:urease activity"/>
    <property type="evidence" value="ECO:0007669"/>
    <property type="project" value="UniProtKB-UniRule"/>
</dbReference>
<dbReference type="Pfam" id="PF00547">
    <property type="entry name" value="Urease_gamma"/>
    <property type="match status" value="1"/>
</dbReference>
<dbReference type="PANTHER" id="PTHR33569">
    <property type="entry name" value="UREASE"/>
    <property type="match status" value="1"/>
</dbReference>
<dbReference type="InterPro" id="IPR036463">
    <property type="entry name" value="Urease_gamma_sf"/>
</dbReference>
<dbReference type="PIRSF" id="PIRSF001225">
    <property type="entry name" value="Urease_gammabeta"/>
    <property type="match status" value="1"/>
</dbReference>
<dbReference type="RefSeq" id="WP_150060628.1">
    <property type="nucleotide sequence ID" value="NZ_JACHII010000001.1"/>
</dbReference>
<dbReference type="Gene3D" id="3.30.280.10">
    <property type="entry name" value="Urease, gamma-like subunit"/>
    <property type="match status" value="1"/>
</dbReference>
<dbReference type="Pfam" id="PF00699">
    <property type="entry name" value="Urease_beta"/>
    <property type="match status" value="1"/>
</dbReference>
<dbReference type="InterPro" id="IPR002026">
    <property type="entry name" value="Urease_gamma/gamma-beta_su"/>
</dbReference>
<dbReference type="AlphaFoldDB" id="A0A5M6III0"/>
<dbReference type="InterPro" id="IPR002019">
    <property type="entry name" value="Urease_beta-like"/>
</dbReference>
<keyword evidence="2 4" id="KW-0378">Hydrolase</keyword>